<dbReference type="GO" id="GO:0003735">
    <property type="term" value="F:structural constituent of ribosome"/>
    <property type="evidence" value="ECO:0007669"/>
    <property type="project" value="InterPro"/>
</dbReference>
<dbReference type="NCBIfam" id="TIGR03672">
    <property type="entry name" value="rpl4p_arch"/>
    <property type="match status" value="1"/>
</dbReference>
<dbReference type="InterPro" id="IPR023574">
    <property type="entry name" value="Ribosomal_uL4_dom_sf"/>
</dbReference>
<name>A0A7J4JFL8_9ARCH</name>
<comment type="caution">
    <text evidence="8">The sequence shown here is derived from an EMBL/GenBank/DDBJ whole genome shotgun (WGS) entry which is preliminary data.</text>
</comment>
<evidence type="ECO:0000256" key="3">
    <source>
        <dbReference type="ARBA" id="ARBA00022884"/>
    </source>
</evidence>
<keyword evidence="4 8" id="KW-0689">Ribosomal protein</keyword>
<dbReference type="SUPFAM" id="SSF52166">
    <property type="entry name" value="Ribosomal protein L4"/>
    <property type="match status" value="1"/>
</dbReference>
<evidence type="ECO:0000256" key="2">
    <source>
        <dbReference type="ARBA" id="ARBA00022730"/>
    </source>
</evidence>
<evidence type="ECO:0000256" key="1">
    <source>
        <dbReference type="ARBA" id="ARBA00010528"/>
    </source>
</evidence>
<evidence type="ECO:0000313" key="8">
    <source>
        <dbReference type="EMBL" id="HIH16552.1"/>
    </source>
</evidence>
<dbReference type="Pfam" id="PF00573">
    <property type="entry name" value="Ribosomal_L4"/>
    <property type="match status" value="1"/>
</dbReference>
<dbReference type="InterPro" id="IPR045240">
    <property type="entry name" value="Ribosomal_uL4_euk/arch"/>
</dbReference>
<evidence type="ECO:0000313" key="9">
    <source>
        <dbReference type="EMBL" id="MBS3063147.1"/>
    </source>
</evidence>
<keyword evidence="2" id="KW-0699">rRNA-binding</keyword>
<evidence type="ECO:0000256" key="5">
    <source>
        <dbReference type="ARBA" id="ARBA00023274"/>
    </source>
</evidence>
<dbReference type="InterPro" id="IPR002136">
    <property type="entry name" value="Ribosomal_uL4"/>
</dbReference>
<reference evidence="9" key="3">
    <citation type="submission" date="2021-05" db="EMBL/GenBank/DDBJ databases">
        <title>Protein family content uncovers lineage relationships and bacterial pathway maintenance mechanisms in DPANN archaea.</title>
        <authorList>
            <person name="Castelle C.J."/>
            <person name="Meheust R."/>
            <person name="Jaffe A.L."/>
            <person name="Seitz K."/>
            <person name="Gong X."/>
            <person name="Baker B.J."/>
            <person name="Banfield J.F."/>
        </authorList>
    </citation>
    <scope>NUCLEOTIDE SEQUENCE</scope>
    <source>
        <strain evidence="9">RIFCSPLOWO2_01_FULL_58_19</strain>
    </source>
</reference>
<accession>A0A7J4JFL8</accession>
<dbReference type="Gene3D" id="3.40.1370.10">
    <property type="match status" value="1"/>
</dbReference>
<dbReference type="InterPro" id="IPR019970">
    <property type="entry name" value="Ribosomall_uL4-arc"/>
</dbReference>
<dbReference type="Proteomes" id="UP000678237">
    <property type="component" value="Unassembled WGS sequence"/>
</dbReference>
<dbReference type="GO" id="GO:1990904">
    <property type="term" value="C:ribonucleoprotein complex"/>
    <property type="evidence" value="ECO:0007669"/>
    <property type="project" value="UniProtKB-KW"/>
</dbReference>
<dbReference type="PANTHER" id="PTHR19431">
    <property type="entry name" value="60S RIBOSOMAL PROTEIN L4"/>
    <property type="match status" value="1"/>
</dbReference>
<dbReference type="GO" id="GO:0005840">
    <property type="term" value="C:ribosome"/>
    <property type="evidence" value="ECO:0007669"/>
    <property type="project" value="UniProtKB-KW"/>
</dbReference>
<sequence length="289" mass="31849">MGHVRASQGGVTAVVDAKAETKAEVLSLEGKKLREIGLPRVFESEVDLGLIKRAVIAVQTGRIQPKGPSTRAGRDMTAQYIGSRQKPAMYRTINVEHARLPRLRNRRYLLQGRVAGVPHAVGGPRVHRLNKDRVIVERINDKERRKAVAAAIAATADVALVRARGHRFEAKRLPLVVEARFEELVKAREVAAVLTALNVYGDVEKAKARKKVRPGRGKTRGRKYKRAKSLLIVTEKPAKVYKAARNLEGVDVVEVRNLNAELLAPGTLPGRLTLWTEGALNALAKYLVN</sequence>
<gene>
    <name evidence="8" type="primary">rpl4p</name>
    <name evidence="8" type="ORF">HA252_04060</name>
    <name evidence="9" type="ORF">J4203_04695</name>
</gene>
<proteinExistence type="inferred from homology"/>
<dbReference type="AlphaFoldDB" id="A0A7J4JFL8"/>
<reference evidence="10" key="1">
    <citation type="journal article" date="2020" name="bioRxiv">
        <title>A rank-normalized archaeal taxonomy based on genome phylogeny resolves widespread incomplete and uneven classifications.</title>
        <authorList>
            <person name="Rinke C."/>
            <person name="Chuvochina M."/>
            <person name="Mussig A.J."/>
            <person name="Chaumeil P.-A."/>
            <person name="Waite D.W."/>
            <person name="Whitman W.B."/>
            <person name="Parks D.H."/>
            <person name="Hugenholtz P."/>
        </authorList>
    </citation>
    <scope>NUCLEOTIDE SEQUENCE [LARGE SCALE GENOMIC DNA]</scope>
</reference>
<comment type="similarity">
    <text evidence="1">Belongs to the universal ribosomal protein uL4 family.</text>
</comment>
<keyword evidence="3" id="KW-0694">RNA-binding</keyword>
<dbReference type="EMBL" id="JAGVWE010000004">
    <property type="protein sequence ID" value="MBS3063147.1"/>
    <property type="molecule type" value="Genomic_DNA"/>
</dbReference>
<dbReference type="GO" id="GO:0006412">
    <property type="term" value="P:translation"/>
    <property type="evidence" value="ECO:0007669"/>
    <property type="project" value="InterPro"/>
</dbReference>
<dbReference type="GO" id="GO:0019843">
    <property type="term" value="F:rRNA binding"/>
    <property type="evidence" value="ECO:0007669"/>
    <property type="project" value="UniProtKB-KW"/>
</dbReference>
<organism evidence="8 10">
    <name type="scientific">Candidatus Iainarchaeum sp</name>
    <dbReference type="NCBI Taxonomy" id="3101447"/>
    <lineage>
        <taxon>Archaea</taxon>
        <taxon>Candidatus Iainarchaeota</taxon>
        <taxon>Candidatus Iainarchaeia</taxon>
        <taxon>Candidatus Iainarchaeales</taxon>
        <taxon>Candidatus Iainarchaeaceae</taxon>
        <taxon>Candidatus Iainarchaeum</taxon>
    </lineage>
</organism>
<dbReference type="EMBL" id="DUGH01000099">
    <property type="protein sequence ID" value="HIH16552.1"/>
    <property type="molecule type" value="Genomic_DNA"/>
</dbReference>
<keyword evidence="5" id="KW-0687">Ribonucleoprotein</keyword>
<evidence type="ECO:0000256" key="4">
    <source>
        <dbReference type="ARBA" id="ARBA00022980"/>
    </source>
</evidence>
<dbReference type="Proteomes" id="UP000564964">
    <property type="component" value="Unassembled WGS sequence"/>
</dbReference>
<dbReference type="PROSITE" id="PS00939">
    <property type="entry name" value="RIBOSOMAL_L1E"/>
    <property type="match status" value="1"/>
</dbReference>
<evidence type="ECO:0000313" key="10">
    <source>
        <dbReference type="Proteomes" id="UP000564964"/>
    </source>
</evidence>
<evidence type="ECO:0000256" key="7">
    <source>
        <dbReference type="NCBIfam" id="TIGR03672"/>
    </source>
</evidence>
<reference evidence="9" key="2">
    <citation type="submission" date="2021-03" db="EMBL/GenBank/DDBJ databases">
        <authorList>
            <person name="Jaffe A."/>
        </authorList>
    </citation>
    <scope>NUCLEOTIDE SEQUENCE</scope>
    <source>
        <strain evidence="9">RIFCSPLOWO2_01_FULL_58_19</strain>
    </source>
</reference>
<evidence type="ECO:0000256" key="6">
    <source>
        <dbReference type="ARBA" id="ARBA00035462"/>
    </source>
</evidence>
<protein>
    <recommendedName>
        <fullName evidence="6 7">50S ribosomal protein L4</fullName>
    </recommendedName>
</protein>
<dbReference type="InterPro" id="IPR013000">
    <property type="entry name" value="Ribosomal_uL4_euk/arc_CS"/>
</dbReference>